<protein>
    <submittedName>
        <fullName evidence="2">Uncharacterized protein</fullName>
    </submittedName>
</protein>
<proteinExistence type="predicted"/>
<dbReference type="RefSeq" id="WP_083497508.1">
    <property type="nucleotide sequence ID" value="NZ_CP011034.1"/>
</dbReference>
<sequence length="128" mass="13918">MSKSTNLSTSQQLIKHVLLWIVFAYLYQSAISLLVKMALDAQPNNPVITAFVYALGFNILVAHLITKYDKFWPVIGSVFIGLVGLVVIPFLLFGASGLLTLALLAGILCSLPVSTYIVGLIKVKHSKN</sequence>
<organism evidence="2">
    <name type="scientific">Pseudoalteromonas translucida KMM 520</name>
    <dbReference type="NCBI Taxonomy" id="1315283"/>
    <lineage>
        <taxon>Bacteria</taxon>
        <taxon>Pseudomonadati</taxon>
        <taxon>Pseudomonadota</taxon>
        <taxon>Gammaproteobacteria</taxon>
        <taxon>Alteromonadales</taxon>
        <taxon>Pseudoalteromonadaceae</taxon>
        <taxon>Pseudoalteromonas</taxon>
    </lineage>
</organism>
<evidence type="ECO:0000313" key="2">
    <source>
        <dbReference type="EMBL" id="ALS32939.1"/>
    </source>
</evidence>
<feature type="transmembrane region" description="Helical" evidence="1">
    <location>
        <begin position="47"/>
        <end position="65"/>
    </location>
</feature>
<feature type="transmembrane region" description="Helical" evidence="1">
    <location>
        <begin position="72"/>
        <end position="92"/>
    </location>
</feature>
<dbReference type="AlphaFoldDB" id="A0A0U2WLX5"/>
<dbReference type="KEGG" id="ptn:PTRA_a1778"/>
<dbReference type="PATRIC" id="fig|1315283.4.peg.1533"/>
<keyword evidence="1" id="KW-0812">Transmembrane</keyword>
<evidence type="ECO:0000313" key="3">
    <source>
        <dbReference type="Proteomes" id="UP000065261"/>
    </source>
</evidence>
<reference evidence="2 3" key="1">
    <citation type="submission" date="2015-03" db="EMBL/GenBank/DDBJ databases">
        <authorList>
            <person name="Murphy D."/>
        </authorList>
    </citation>
    <scope>NUCLEOTIDE SEQUENCE [LARGE SCALE GENOMIC DNA]</scope>
    <source>
        <strain evidence="2 3">KMM 520</strain>
    </source>
</reference>
<dbReference type="EMBL" id="CP011034">
    <property type="protein sequence ID" value="ALS32939.1"/>
    <property type="molecule type" value="Genomic_DNA"/>
</dbReference>
<accession>A0A0U2WLX5</accession>
<keyword evidence="1" id="KW-0472">Membrane</keyword>
<dbReference type="Proteomes" id="UP000065261">
    <property type="component" value="Chromosome I"/>
</dbReference>
<gene>
    <name evidence="2" type="ORF">PTRA_a1778</name>
</gene>
<keyword evidence="1" id="KW-1133">Transmembrane helix</keyword>
<feature type="transmembrane region" description="Helical" evidence="1">
    <location>
        <begin position="17"/>
        <end position="35"/>
    </location>
</feature>
<evidence type="ECO:0000256" key="1">
    <source>
        <dbReference type="SAM" id="Phobius"/>
    </source>
</evidence>
<name>A0A0U2WLX5_9GAMM</name>
<dbReference type="OrthoDB" id="6310471at2"/>
<feature type="transmembrane region" description="Helical" evidence="1">
    <location>
        <begin position="98"/>
        <end position="121"/>
    </location>
</feature>